<dbReference type="InterPro" id="IPR022637">
    <property type="entry name" value="DNA_polIII_beta_cen"/>
</dbReference>
<proteinExistence type="inferred from homology"/>
<keyword evidence="8" id="KW-0238">DNA-binding</keyword>
<gene>
    <name evidence="13" type="primary">dnaN</name>
    <name evidence="13" type="ORF">Kpho01_61190</name>
</gene>
<dbReference type="Gene3D" id="3.10.150.10">
    <property type="entry name" value="DNA Polymerase III, subunit A, domain 2"/>
    <property type="match status" value="3"/>
</dbReference>
<keyword evidence="4" id="KW-0808">Transferase</keyword>
<dbReference type="Proteomes" id="UP001165143">
    <property type="component" value="Unassembled WGS sequence"/>
</dbReference>
<sequence length="401" mass="41850">MKLRLSVAALTDAVSYTARALPARPPVPVLAGMLLTATPGTLHLAASDTEVYTADTTAAEVADAGQAVVPGRLLNDICARLPKSADVDLELVDKGTRLAVASRAARFTLPVLPLGEYPALPALPDAVATVSADALARTVAQVAIAASADQTLPAITGIQLRLEGERLLMSATDRYRIARHELPLTLTAPVPRKGAAKRRKPEPGEGPDPAAKDTAPQALVPARALSEAARALDGEHALTLHWSEGLFGLATPGGRSYTTRILSGHTFPKTDFLLADIAAVATWTLPVAETADALQRVALVATRNTPVLLVLDGATVRIEAGSGDDAQGSDRVPVNTAGELGDGFAIGFNPGYLADAFKALDAPEAELHIRKADKPVLLLPRLGEGAQTPYQHLLMPVRLNG</sequence>
<evidence type="ECO:0000256" key="9">
    <source>
        <dbReference type="SAM" id="MobiDB-lite"/>
    </source>
</evidence>
<evidence type="ECO:0000256" key="3">
    <source>
        <dbReference type="ARBA" id="ARBA00022490"/>
    </source>
</evidence>
<dbReference type="GO" id="GO:0005737">
    <property type="term" value="C:cytoplasm"/>
    <property type="evidence" value="ECO:0007669"/>
    <property type="project" value="UniProtKB-SubCell"/>
</dbReference>
<organism evidence="13 14">
    <name type="scientific">Kitasatospora phosalacinea</name>
    <dbReference type="NCBI Taxonomy" id="2065"/>
    <lineage>
        <taxon>Bacteria</taxon>
        <taxon>Bacillati</taxon>
        <taxon>Actinomycetota</taxon>
        <taxon>Actinomycetes</taxon>
        <taxon>Kitasatosporales</taxon>
        <taxon>Streptomycetaceae</taxon>
        <taxon>Kitasatospora</taxon>
    </lineage>
</organism>
<name>A0A9W6US16_9ACTN</name>
<evidence type="ECO:0000256" key="8">
    <source>
        <dbReference type="ARBA" id="ARBA00023125"/>
    </source>
</evidence>
<dbReference type="InterPro" id="IPR022634">
    <property type="entry name" value="DNA_polIII_beta_N"/>
</dbReference>
<reference evidence="13" key="1">
    <citation type="submission" date="2023-02" db="EMBL/GenBank/DDBJ databases">
        <title>Kitasatospora phosalacinea NBRC 14362.</title>
        <authorList>
            <person name="Ichikawa N."/>
            <person name="Sato H."/>
            <person name="Tonouchi N."/>
        </authorList>
    </citation>
    <scope>NUCLEOTIDE SEQUENCE</scope>
    <source>
        <strain evidence="13">NBRC 14362</strain>
    </source>
</reference>
<dbReference type="PANTHER" id="PTHR30478:SF0">
    <property type="entry name" value="BETA SLIDING CLAMP"/>
    <property type="match status" value="1"/>
</dbReference>
<dbReference type="AlphaFoldDB" id="A0A9W6US16"/>
<evidence type="ECO:0000313" key="14">
    <source>
        <dbReference type="Proteomes" id="UP001165143"/>
    </source>
</evidence>
<dbReference type="InterPro" id="IPR001001">
    <property type="entry name" value="DNA_polIII_beta"/>
</dbReference>
<dbReference type="InterPro" id="IPR046938">
    <property type="entry name" value="DNA_clamp_sf"/>
</dbReference>
<feature type="region of interest" description="Disordered" evidence="9">
    <location>
        <begin position="188"/>
        <end position="217"/>
    </location>
</feature>
<dbReference type="GO" id="GO:0006271">
    <property type="term" value="P:DNA strand elongation involved in DNA replication"/>
    <property type="evidence" value="ECO:0007669"/>
    <property type="project" value="TreeGrafter"/>
</dbReference>
<dbReference type="NCBIfam" id="TIGR00663">
    <property type="entry name" value="dnan"/>
    <property type="match status" value="1"/>
</dbReference>
<protein>
    <submittedName>
        <fullName evidence="13">DNA polymerase III subunit beta</fullName>
    </submittedName>
</protein>
<dbReference type="GO" id="GO:0009360">
    <property type="term" value="C:DNA polymerase III complex"/>
    <property type="evidence" value="ECO:0007669"/>
    <property type="project" value="InterPro"/>
</dbReference>
<evidence type="ECO:0000256" key="6">
    <source>
        <dbReference type="ARBA" id="ARBA00022705"/>
    </source>
</evidence>
<comment type="similarity">
    <text evidence="2">Belongs to the beta sliding clamp family.</text>
</comment>
<evidence type="ECO:0000256" key="1">
    <source>
        <dbReference type="ARBA" id="ARBA00004496"/>
    </source>
</evidence>
<dbReference type="InterPro" id="IPR022635">
    <property type="entry name" value="DNA_polIII_beta_C"/>
</dbReference>
<evidence type="ECO:0000256" key="5">
    <source>
        <dbReference type="ARBA" id="ARBA00022695"/>
    </source>
</evidence>
<dbReference type="EMBL" id="BSRX01000047">
    <property type="protein sequence ID" value="GLW58108.1"/>
    <property type="molecule type" value="Genomic_DNA"/>
</dbReference>
<evidence type="ECO:0000259" key="10">
    <source>
        <dbReference type="Pfam" id="PF00712"/>
    </source>
</evidence>
<evidence type="ECO:0000256" key="7">
    <source>
        <dbReference type="ARBA" id="ARBA00022932"/>
    </source>
</evidence>
<dbReference type="GO" id="GO:0008408">
    <property type="term" value="F:3'-5' exonuclease activity"/>
    <property type="evidence" value="ECO:0007669"/>
    <property type="project" value="InterPro"/>
</dbReference>
<dbReference type="GO" id="GO:0003887">
    <property type="term" value="F:DNA-directed DNA polymerase activity"/>
    <property type="evidence" value="ECO:0007669"/>
    <property type="project" value="UniProtKB-KW"/>
</dbReference>
<keyword evidence="7" id="KW-0239">DNA-directed DNA polymerase</keyword>
<feature type="domain" description="DNA polymerase III beta sliding clamp N-terminal" evidence="10">
    <location>
        <begin position="1"/>
        <end position="121"/>
    </location>
</feature>
<keyword evidence="5" id="KW-0548">Nucleotidyltransferase</keyword>
<dbReference type="SUPFAM" id="SSF55979">
    <property type="entry name" value="DNA clamp"/>
    <property type="match status" value="3"/>
</dbReference>
<evidence type="ECO:0000256" key="2">
    <source>
        <dbReference type="ARBA" id="ARBA00010752"/>
    </source>
</evidence>
<evidence type="ECO:0000256" key="4">
    <source>
        <dbReference type="ARBA" id="ARBA00022679"/>
    </source>
</evidence>
<dbReference type="RefSeq" id="WP_033252901.1">
    <property type="nucleotide sequence ID" value="NZ_BSRX01000047.1"/>
</dbReference>
<dbReference type="CDD" id="cd00140">
    <property type="entry name" value="beta_clamp"/>
    <property type="match status" value="1"/>
</dbReference>
<evidence type="ECO:0000259" key="11">
    <source>
        <dbReference type="Pfam" id="PF02767"/>
    </source>
</evidence>
<dbReference type="GO" id="GO:0003677">
    <property type="term" value="F:DNA binding"/>
    <property type="evidence" value="ECO:0007669"/>
    <property type="project" value="UniProtKB-KW"/>
</dbReference>
<dbReference type="PANTHER" id="PTHR30478">
    <property type="entry name" value="DNA POLYMERASE III SUBUNIT BETA"/>
    <property type="match status" value="1"/>
</dbReference>
<evidence type="ECO:0000259" key="12">
    <source>
        <dbReference type="Pfam" id="PF02768"/>
    </source>
</evidence>
<dbReference type="SMART" id="SM00480">
    <property type="entry name" value="POL3Bc"/>
    <property type="match status" value="1"/>
</dbReference>
<keyword evidence="3" id="KW-0963">Cytoplasm</keyword>
<dbReference type="Pfam" id="PF02768">
    <property type="entry name" value="DNA_pol3_beta_3"/>
    <property type="match status" value="1"/>
</dbReference>
<comment type="subcellular location">
    <subcellularLocation>
        <location evidence="1">Cytoplasm</location>
    </subcellularLocation>
</comment>
<comment type="caution">
    <text evidence="13">The sequence shown here is derived from an EMBL/GenBank/DDBJ whole genome shotgun (WGS) entry which is preliminary data.</text>
</comment>
<accession>A0A9W6US16</accession>
<evidence type="ECO:0000313" key="13">
    <source>
        <dbReference type="EMBL" id="GLW58108.1"/>
    </source>
</evidence>
<keyword evidence="6" id="KW-0235">DNA replication</keyword>
<feature type="domain" description="DNA polymerase III beta sliding clamp C-terminal" evidence="12">
    <location>
        <begin position="286"/>
        <end position="383"/>
    </location>
</feature>
<dbReference type="Pfam" id="PF00712">
    <property type="entry name" value="DNA_pol3_beta"/>
    <property type="match status" value="1"/>
</dbReference>
<dbReference type="OrthoDB" id="468978at2"/>
<dbReference type="Pfam" id="PF02767">
    <property type="entry name" value="DNA_pol3_beta_2"/>
    <property type="match status" value="1"/>
</dbReference>
<feature type="domain" description="DNA polymerase III beta sliding clamp central" evidence="11">
    <location>
        <begin position="130"/>
        <end position="197"/>
    </location>
</feature>